<comment type="caution">
    <text evidence="3">The sequence shown here is derived from an EMBL/GenBank/DDBJ whole genome shotgun (WGS) entry which is preliminary data.</text>
</comment>
<evidence type="ECO:0000313" key="3">
    <source>
        <dbReference type="EMBL" id="GAA3700448.1"/>
    </source>
</evidence>
<dbReference type="InterPro" id="IPR029068">
    <property type="entry name" value="Glyas_Bleomycin-R_OHBP_Dase"/>
</dbReference>
<keyword evidence="4" id="KW-1185">Reference proteome</keyword>
<protein>
    <recommendedName>
        <fullName evidence="2">Glyoxalase-like domain-containing protein</fullName>
    </recommendedName>
</protein>
<reference evidence="4" key="1">
    <citation type="journal article" date="2019" name="Int. J. Syst. Evol. Microbiol.">
        <title>The Global Catalogue of Microorganisms (GCM) 10K type strain sequencing project: providing services to taxonomists for standard genome sequencing and annotation.</title>
        <authorList>
            <consortium name="The Broad Institute Genomics Platform"/>
            <consortium name="The Broad Institute Genome Sequencing Center for Infectious Disease"/>
            <person name="Wu L."/>
            <person name="Ma J."/>
        </authorList>
    </citation>
    <scope>NUCLEOTIDE SEQUENCE [LARGE SCALE GENOMIC DNA]</scope>
    <source>
        <strain evidence="4">JCM 16548</strain>
    </source>
</reference>
<dbReference type="RefSeq" id="WP_344811842.1">
    <property type="nucleotide sequence ID" value="NZ_BAAAYX010000004.1"/>
</dbReference>
<dbReference type="SUPFAM" id="SSF54593">
    <property type="entry name" value="Glyoxalase/Bleomycin resistance protein/Dihydroxybiphenyl dioxygenase"/>
    <property type="match status" value="1"/>
</dbReference>
<dbReference type="Proteomes" id="UP001500051">
    <property type="component" value="Unassembled WGS sequence"/>
</dbReference>
<evidence type="ECO:0000259" key="2">
    <source>
        <dbReference type="Pfam" id="PF18029"/>
    </source>
</evidence>
<feature type="domain" description="Glyoxalase-like" evidence="2">
    <location>
        <begin position="8"/>
        <end position="110"/>
    </location>
</feature>
<organism evidence="3 4">
    <name type="scientific">Microlunatus aurantiacus</name>
    <dbReference type="NCBI Taxonomy" id="446786"/>
    <lineage>
        <taxon>Bacteria</taxon>
        <taxon>Bacillati</taxon>
        <taxon>Actinomycetota</taxon>
        <taxon>Actinomycetes</taxon>
        <taxon>Propionibacteriales</taxon>
        <taxon>Propionibacteriaceae</taxon>
        <taxon>Microlunatus</taxon>
    </lineage>
</organism>
<dbReference type="Pfam" id="PF18029">
    <property type="entry name" value="Glyoxalase_6"/>
    <property type="match status" value="1"/>
</dbReference>
<dbReference type="InterPro" id="IPR041581">
    <property type="entry name" value="Glyoxalase_6"/>
</dbReference>
<sequence length="172" mass="18920">MHRILLREVVIDTPTATFAATRQFWAAALLTEAVQVVDHPEFTTLRNPAASSWVGLQDVGGADARYHLDIETDDVDAEVARLTALGAVKVADGRTWVVMRDPSGHLFDVVPHASPMFSVRSKQVPEERRSTRPLRLPRQTVSAAGGSARDWPVPRMLRLTVSPTSRETKSAT</sequence>
<feature type="region of interest" description="Disordered" evidence="1">
    <location>
        <begin position="122"/>
        <end position="172"/>
    </location>
</feature>
<accession>A0ABP7D6Z4</accession>
<evidence type="ECO:0000256" key="1">
    <source>
        <dbReference type="SAM" id="MobiDB-lite"/>
    </source>
</evidence>
<proteinExistence type="predicted"/>
<dbReference type="CDD" id="cd06587">
    <property type="entry name" value="VOC"/>
    <property type="match status" value="1"/>
</dbReference>
<dbReference type="Gene3D" id="3.10.180.10">
    <property type="entry name" value="2,3-Dihydroxybiphenyl 1,2-Dioxygenase, domain 1"/>
    <property type="match status" value="1"/>
</dbReference>
<name>A0ABP7D6Z4_9ACTN</name>
<dbReference type="EMBL" id="BAAAYX010000004">
    <property type="protein sequence ID" value="GAA3700448.1"/>
    <property type="molecule type" value="Genomic_DNA"/>
</dbReference>
<evidence type="ECO:0000313" key="4">
    <source>
        <dbReference type="Proteomes" id="UP001500051"/>
    </source>
</evidence>
<gene>
    <name evidence="3" type="ORF">GCM10022204_16470</name>
</gene>